<dbReference type="Proteomes" id="UP001595696">
    <property type="component" value="Unassembled WGS sequence"/>
</dbReference>
<dbReference type="InterPro" id="IPR008984">
    <property type="entry name" value="SMAD_FHA_dom_sf"/>
</dbReference>
<feature type="domain" description="FHA" evidence="3">
    <location>
        <begin position="426"/>
        <end position="481"/>
    </location>
</feature>
<protein>
    <submittedName>
        <fullName evidence="4">FHA domain-containing protein</fullName>
    </submittedName>
</protein>
<feature type="compositionally biased region" description="Low complexity" evidence="2">
    <location>
        <begin position="271"/>
        <end position="315"/>
    </location>
</feature>
<dbReference type="Pfam" id="PF00498">
    <property type="entry name" value="FHA"/>
    <property type="match status" value="1"/>
</dbReference>
<reference evidence="5" key="1">
    <citation type="journal article" date="2019" name="Int. J. Syst. Evol. Microbiol.">
        <title>The Global Catalogue of Microorganisms (GCM) 10K type strain sequencing project: providing services to taxonomists for standard genome sequencing and annotation.</title>
        <authorList>
            <consortium name="The Broad Institute Genomics Platform"/>
            <consortium name="The Broad Institute Genome Sequencing Center for Infectious Disease"/>
            <person name="Wu L."/>
            <person name="Ma J."/>
        </authorList>
    </citation>
    <scope>NUCLEOTIDE SEQUENCE [LARGE SCALE GENOMIC DNA]</scope>
    <source>
        <strain evidence="5">CGMCC 4.7330</strain>
    </source>
</reference>
<evidence type="ECO:0000259" key="3">
    <source>
        <dbReference type="PROSITE" id="PS50006"/>
    </source>
</evidence>
<dbReference type="RefSeq" id="WP_378616890.1">
    <property type="nucleotide sequence ID" value="NZ_JBHSAX010000033.1"/>
</dbReference>
<proteinExistence type="predicted"/>
<dbReference type="PROSITE" id="PS50006">
    <property type="entry name" value="FHA_DOMAIN"/>
    <property type="match status" value="1"/>
</dbReference>
<feature type="compositionally biased region" description="Basic and acidic residues" evidence="2">
    <location>
        <begin position="373"/>
        <end position="382"/>
    </location>
</feature>
<dbReference type="SUPFAM" id="SSF49879">
    <property type="entry name" value="SMAD/FHA domain"/>
    <property type="match status" value="1"/>
</dbReference>
<feature type="compositionally biased region" description="Low complexity" evidence="2">
    <location>
        <begin position="189"/>
        <end position="225"/>
    </location>
</feature>
<organism evidence="4 5">
    <name type="scientific">Nocardia jiangsuensis</name>
    <dbReference type="NCBI Taxonomy" id="1691563"/>
    <lineage>
        <taxon>Bacteria</taxon>
        <taxon>Bacillati</taxon>
        <taxon>Actinomycetota</taxon>
        <taxon>Actinomycetes</taxon>
        <taxon>Mycobacteriales</taxon>
        <taxon>Nocardiaceae</taxon>
        <taxon>Nocardia</taxon>
    </lineage>
</organism>
<sequence>MRSETSTVGIVPGSGLVARFGGVVVFLASANGATDRILGAVRAAADGERPGPAIAQRLAAVVFAGSAEPPPFGVVAPTPDGTLLLLRGPVSAQLHGAEGVRTLSGERAFTWVDEIVREPVRTVSVGPDEAFPLAVAAHSDLREGVVPGGGFVLRAALRRVGGRKAVTRRAPKPPAAAAEPPPTQASGFAATPEPTGAEAAVSAGPATAAEAALPGAGAPAEPGPTVRVGKGRQKAAGNRSATGHAAAASSPPTGHAAAGSPSATGYSVADAASAGPATGHAGAASSPATGHAAAGSPAATGHAAAATGHSPAGTPLPTGHTFPGNADADPTAKAPPRPDPPRPLAWSQVPEGPHTFAPHTGSAPPSARMFPPRRGEAPGRDAKGRVALRKATGSGTRVMPVVTAPESGALGALLVDGTAYPLDRPYVIGRGPQTDAAVKAAVAAPLVLPRDRHVSRVHAYVDIDNGNVFVRDAGTGAGTFVAAPGTDEWARIGTDRTELPPGARVRISDRVLTYLPDQPH</sequence>
<accession>A0ABV8E1M6</accession>
<keyword evidence="1" id="KW-0597">Phosphoprotein</keyword>
<dbReference type="InterPro" id="IPR000253">
    <property type="entry name" value="FHA_dom"/>
</dbReference>
<evidence type="ECO:0000313" key="4">
    <source>
        <dbReference type="EMBL" id="MFC3966300.1"/>
    </source>
</evidence>
<dbReference type="CDD" id="cd00060">
    <property type="entry name" value="FHA"/>
    <property type="match status" value="1"/>
</dbReference>
<evidence type="ECO:0000313" key="5">
    <source>
        <dbReference type="Proteomes" id="UP001595696"/>
    </source>
</evidence>
<dbReference type="EMBL" id="JBHSAX010000033">
    <property type="protein sequence ID" value="MFC3966300.1"/>
    <property type="molecule type" value="Genomic_DNA"/>
</dbReference>
<feature type="region of interest" description="Disordered" evidence="2">
    <location>
        <begin position="162"/>
        <end position="382"/>
    </location>
</feature>
<name>A0ABV8E1M6_9NOCA</name>
<comment type="caution">
    <text evidence="4">The sequence shown here is derived from an EMBL/GenBank/DDBJ whole genome shotgun (WGS) entry which is preliminary data.</text>
</comment>
<gene>
    <name evidence="4" type="ORF">ACFO0B_30300</name>
</gene>
<dbReference type="Gene3D" id="2.60.200.20">
    <property type="match status" value="1"/>
</dbReference>
<evidence type="ECO:0000256" key="1">
    <source>
        <dbReference type="ARBA" id="ARBA00022553"/>
    </source>
</evidence>
<evidence type="ECO:0000256" key="2">
    <source>
        <dbReference type="SAM" id="MobiDB-lite"/>
    </source>
</evidence>
<feature type="compositionally biased region" description="Basic residues" evidence="2">
    <location>
        <begin position="162"/>
        <end position="171"/>
    </location>
</feature>
<feature type="compositionally biased region" description="Pro residues" evidence="2">
    <location>
        <begin position="333"/>
        <end position="343"/>
    </location>
</feature>
<keyword evidence="5" id="KW-1185">Reference proteome</keyword>